<comment type="subcellular location">
    <subcellularLocation>
        <location evidence="6 7">Cytoplasm</location>
    </subcellularLocation>
</comment>
<keyword evidence="4 6" id="KW-0324">Glycolysis</keyword>
<dbReference type="InterPro" id="IPR020861">
    <property type="entry name" value="Triosephosphate_isomerase_AS"/>
</dbReference>
<dbReference type="EC" id="5.3.1.1" evidence="6 7"/>
<feature type="binding site" evidence="6">
    <location>
        <position position="173"/>
    </location>
    <ligand>
        <name>substrate</name>
    </ligand>
</feature>
<evidence type="ECO:0000313" key="8">
    <source>
        <dbReference type="EMBL" id="CAH1000461.1"/>
    </source>
</evidence>
<feature type="active site" description="Electrophile" evidence="6">
    <location>
        <position position="95"/>
    </location>
</feature>
<evidence type="ECO:0000256" key="6">
    <source>
        <dbReference type="HAMAP-Rule" id="MF_00147"/>
    </source>
</evidence>
<dbReference type="PANTHER" id="PTHR21139">
    <property type="entry name" value="TRIOSEPHOSPHATE ISOMERASE"/>
    <property type="match status" value="1"/>
</dbReference>
<evidence type="ECO:0000256" key="3">
    <source>
        <dbReference type="ARBA" id="ARBA00022490"/>
    </source>
</evidence>
<evidence type="ECO:0000256" key="2">
    <source>
        <dbReference type="ARBA" id="ARBA00022432"/>
    </source>
</evidence>
<comment type="catalytic activity">
    <reaction evidence="6 7">
        <text>D-glyceraldehyde 3-phosphate = dihydroxyacetone phosphate</text>
        <dbReference type="Rhea" id="RHEA:18585"/>
        <dbReference type="ChEBI" id="CHEBI:57642"/>
        <dbReference type="ChEBI" id="CHEBI:59776"/>
        <dbReference type="EC" id="5.3.1.1"/>
    </reaction>
</comment>
<dbReference type="HAMAP" id="MF_00147_B">
    <property type="entry name" value="TIM_B"/>
    <property type="match status" value="1"/>
</dbReference>
<keyword evidence="9" id="KW-1185">Reference proteome</keyword>
<dbReference type="PROSITE" id="PS00171">
    <property type="entry name" value="TIM_1"/>
    <property type="match status" value="1"/>
</dbReference>
<dbReference type="CDD" id="cd00311">
    <property type="entry name" value="TIM"/>
    <property type="match status" value="1"/>
</dbReference>
<feature type="binding site" evidence="6">
    <location>
        <position position="213"/>
    </location>
    <ligand>
        <name>substrate</name>
    </ligand>
</feature>
<dbReference type="InterPro" id="IPR035990">
    <property type="entry name" value="TIM_sf"/>
</dbReference>
<dbReference type="EMBL" id="CAKLPZ010000001">
    <property type="protein sequence ID" value="CAH1000461.1"/>
    <property type="molecule type" value="Genomic_DNA"/>
</dbReference>
<sequence length="250" mass="26572">MSRTMVAGNWKMNTTPREGHELVRQVIDRVGTPATKVVFGVPAIQLMAVQALVKDPSGYAVAAQNMHEEQSGAFTGETSAAMLADAGIEYVILGHSERREYAGEDDELINRKIVAAIAAGLKPIYCCGEKLDIREAGNQEVVVGKQIEQALGSLSPTQIESVVIAYEPVWAIGTGVTASKEQAQQMHNYIRRMISNQFGADVAEHMTILYGGSVKPGNAAELFAQPDVDGGLVGGASLDAESFAAIVQAV</sequence>
<comment type="function">
    <text evidence="6">Involved in the gluconeogenesis. Catalyzes stereospecifically the conversion of dihydroxyacetone phosphate (DHAP) to D-glyceraldehyde-3-phosphate (G3P).</text>
</comment>
<organism evidence="8 9">
    <name type="scientific">Neolewinella maritima</name>
    <dbReference type="NCBI Taxonomy" id="1383882"/>
    <lineage>
        <taxon>Bacteria</taxon>
        <taxon>Pseudomonadati</taxon>
        <taxon>Bacteroidota</taxon>
        <taxon>Saprospiria</taxon>
        <taxon>Saprospirales</taxon>
        <taxon>Lewinellaceae</taxon>
        <taxon>Neolewinella</taxon>
    </lineage>
</organism>
<name>A0ABN8F8F3_9BACT</name>
<comment type="subunit">
    <text evidence="6 7">Homodimer.</text>
</comment>
<dbReference type="RefSeq" id="WP_238750511.1">
    <property type="nucleotide sequence ID" value="NZ_CAKLPZ010000001.1"/>
</dbReference>
<keyword evidence="5 6" id="KW-0413">Isomerase</keyword>
<feature type="binding site" evidence="6">
    <location>
        <begin position="234"/>
        <end position="235"/>
    </location>
    <ligand>
        <name>substrate</name>
    </ligand>
</feature>
<dbReference type="GO" id="GO:0004807">
    <property type="term" value="F:triose-phosphate isomerase activity"/>
    <property type="evidence" value="ECO:0007669"/>
    <property type="project" value="UniProtKB-EC"/>
</dbReference>
<dbReference type="Proteomes" id="UP000837803">
    <property type="component" value="Unassembled WGS sequence"/>
</dbReference>
<gene>
    <name evidence="6 8" type="primary">tpiA</name>
    <name evidence="8" type="ORF">LEM8419_01614</name>
</gene>
<accession>A0ABN8F8F3</accession>
<reference evidence="8" key="1">
    <citation type="submission" date="2021-12" db="EMBL/GenBank/DDBJ databases">
        <authorList>
            <person name="Rodrigo-Torres L."/>
            <person name="Arahal R. D."/>
            <person name="Lucena T."/>
        </authorList>
    </citation>
    <scope>NUCLEOTIDE SEQUENCE</scope>
    <source>
        <strain evidence="8">CECT 8419</strain>
    </source>
</reference>
<dbReference type="Gene3D" id="3.20.20.70">
    <property type="entry name" value="Aldolase class I"/>
    <property type="match status" value="1"/>
</dbReference>
<dbReference type="Pfam" id="PF00121">
    <property type="entry name" value="TIM"/>
    <property type="match status" value="1"/>
</dbReference>
<comment type="pathway">
    <text evidence="6 7">Carbohydrate degradation; glycolysis; D-glyceraldehyde 3-phosphate from glycerone phosphate: step 1/1.</text>
</comment>
<evidence type="ECO:0000256" key="1">
    <source>
        <dbReference type="ARBA" id="ARBA00007422"/>
    </source>
</evidence>
<dbReference type="PROSITE" id="PS51440">
    <property type="entry name" value="TIM_2"/>
    <property type="match status" value="1"/>
</dbReference>
<evidence type="ECO:0000256" key="7">
    <source>
        <dbReference type="RuleBase" id="RU363013"/>
    </source>
</evidence>
<evidence type="ECO:0000313" key="9">
    <source>
        <dbReference type="Proteomes" id="UP000837803"/>
    </source>
</evidence>
<evidence type="ECO:0000256" key="4">
    <source>
        <dbReference type="ARBA" id="ARBA00023152"/>
    </source>
</evidence>
<feature type="binding site" evidence="6">
    <location>
        <begin position="9"/>
        <end position="11"/>
    </location>
    <ligand>
        <name>substrate</name>
    </ligand>
</feature>
<dbReference type="InterPro" id="IPR000652">
    <property type="entry name" value="Triosephosphate_isomerase"/>
</dbReference>
<comment type="pathway">
    <text evidence="6 7">Carbohydrate biosynthesis; gluconeogenesis.</text>
</comment>
<comment type="caution">
    <text evidence="8">The sequence shown here is derived from an EMBL/GenBank/DDBJ whole genome shotgun (WGS) entry which is preliminary data.</text>
</comment>
<protein>
    <recommendedName>
        <fullName evidence="6 7">Triosephosphate isomerase</fullName>
        <shortName evidence="6">TIM</shortName>
        <shortName evidence="6">TPI</shortName>
        <ecNumber evidence="6 7">5.3.1.1</ecNumber>
    </recommendedName>
    <alternativeName>
        <fullName evidence="6">Triose-phosphate isomerase</fullName>
    </alternativeName>
</protein>
<feature type="active site" description="Proton acceptor" evidence="6">
    <location>
        <position position="167"/>
    </location>
</feature>
<keyword evidence="3 6" id="KW-0963">Cytoplasm</keyword>
<comment type="similarity">
    <text evidence="1 6 7">Belongs to the triosephosphate isomerase family.</text>
</comment>
<keyword evidence="2 6" id="KW-0312">Gluconeogenesis</keyword>
<evidence type="ECO:0000256" key="5">
    <source>
        <dbReference type="ARBA" id="ARBA00023235"/>
    </source>
</evidence>
<dbReference type="InterPro" id="IPR013785">
    <property type="entry name" value="Aldolase_TIM"/>
</dbReference>
<dbReference type="SUPFAM" id="SSF51351">
    <property type="entry name" value="Triosephosphate isomerase (TIM)"/>
    <property type="match status" value="1"/>
</dbReference>
<proteinExistence type="inferred from homology"/>
<dbReference type="InterPro" id="IPR022896">
    <property type="entry name" value="TrioseP_Isoase_bac/euk"/>
</dbReference>
<dbReference type="NCBIfam" id="TIGR00419">
    <property type="entry name" value="tim"/>
    <property type="match status" value="1"/>
</dbReference>
<dbReference type="PANTHER" id="PTHR21139:SF42">
    <property type="entry name" value="TRIOSEPHOSPHATE ISOMERASE"/>
    <property type="match status" value="1"/>
</dbReference>